<dbReference type="STRING" id="8090.ENSORLP00000041050"/>
<comment type="catalytic activity">
    <reaction evidence="14">
        <text>GTP + H2O = GDP + phosphate + H(+)</text>
        <dbReference type="Rhea" id="RHEA:19669"/>
        <dbReference type="ChEBI" id="CHEBI:15377"/>
        <dbReference type="ChEBI" id="CHEBI:15378"/>
        <dbReference type="ChEBI" id="CHEBI:37565"/>
        <dbReference type="ChEBI" id="CHEBI:43474"/>
        <dbReference type="ChEBI" id="CHEBI:58189"/>
        <dbReference type="EC" id="3.6.5.2"/>
    </reaction>
    <physiologicalReaction direction="left-to-right" evidence="14">
        <dbReference type="Rhea" id="RHEA:19670"/>
    </physiologicalReaction>
</comment>
<proteinExistence type="inferred from homology"/>
<gene>
    <name evidence="15" type="primary">rab8b</name>
</gene>
<dbReference type="GO" id="GO:0003924">
    <property type="term" value="F:GTPase activity"/>
    <property type="evidence" value="ECO:0000318"/>
    <property type="project" value="GO_Central"/>
</dbReference>
<dbReference type="PROSITE" id="PS51420">
    <property type="entry name" value="RHO"/>
    <property type="match status" value="1"/>
</dbReference>
<evidence type="ECO:0000256" key="10">
    <source>
        <dbReference type="ARBA" id="ARBA00023288"/>
    </source>
</evidence>
<evidence type="ECO:0000256" key="13">
    <source>
        <dbReference type="ARBA" id="ARBA00025701"/>
    </source>
</evidence>
<comment type="cofactor">
    <cofactor evidence="1">
        <name>Mg(2+)</name>
        <dbReference type="ChEBI" id="CHEBI:18420"/>
    </cofactor>
</comment>
<dbReference type="InParanoid" id="A0A3B3IAX4"/>
<dbReference type="InterPro" id="IPR027417">
    <property type="entry name" value="P-loop_NTPase"/>
</dbReference>
<sequence length="263" mass="29754">MSSLWKMLYFEGPGRMLLPQCVVGGLTPHRFLFPAAPRLGRTEPKPAREEGAGARGTMAKTYDYLFKLLLIGDSGVGKTCLLFRFSEDAFNTTFISTIGIDFKIRTVDLDGKKIKLQIWDTAGQERFRTITTAYYRGAMGIMLVYDITNEKSFDNIRNWIRNIEEHASADVERMVLGNKCDMNDRRQVSKERGEKLAIDYSIKFLETSAKSSINVEEAFLTLARDIMSRLNRKMHNDSSAGGGGAIQIKEPRSKKSLFRCLLL</sequence>
<dbReference type="SMART" id="SM00177">
    <property type="entry name" value="ARF"/>
    <property type="match status" value="1"/>
</dbReference>
<dbReference type="SMART" id="SM00176">
    <property type="entry name" value="RAN"/>
    <property type="match status" value="1"/>
</dbReference>
<dbReference type="InterPro" id="IPR050305">
    <property type="entry name" value="Small_GTPase_Rab"/>
</dbReference>
<dbReference type="GO" id="GO:0003925">
    <property type="term" value="F:G protein activity"/>
    <property type="evidence" value="ECO:0007669"/>
    <property type="project" value="UniProtKB-EC"/>
</dbReference>
<reference evidence="15" key="3">
    <citation type="submission" date="2025-09" db="UniProtKB">
        <authorList>
            <consortium name="Ensembl"/>
        </authorList>
    </citation>
    <scope>IDENTIFICATION</scope>
    <source>
        <strain evidence="15">Hd-rR</strain>
    </source>
</reference>
<comment type="similarity">
    <text evidence="4">Belongs to the small GTPase superfamily. Rab family.</text>
</comment>
<evidence type="ECO:0000256" key="1">
    <source>
        <dbReference type="ARBA" id="ARBA00001946"/>
    </source>
</evidence>
<keyword evidence="12" id="KW-0968">Cytoplasmic vesicle</keyword>
<evidence type="ECO:0000313" key="15">
    <source>
        <dbReference type="Ensembl" id="ENSORLP00000041050.1"/>
    </source>
</evidence>
<dbReference type="SMART" id="SM00174">
    <property type="entry name" value="RHO"/>
    <property type="match status" value="1"/>
</dbReference>
<comment type="subcellular location">
    <subcellularLocation>
        <location evidence="13">Cytoplasmic vesicle membrane</location>
        <topology evidence="13">Lipid-anchor</topology>
        <orientation evidence="13">Cytoplasmic side</orientation>
    </subcellularLocation>
    <subcellularLocation>
        <location evidence="2">Cytoplasmic vesicle</location>
        <location evidence="2">Phagosome membrane</location>
    </subcellularLocation>
    <subcellularLocation>
        <location evidence="3">Endosome membrane</location>
    </subcellularLocation>
</comment>
<keyword evidence="7" id="KW-0653">Protein transport</keyword>
<dbReference type="SUPFAM" id="SSF52540">
    <property type="entry name" value="P-loop containing nucleoside triphosphate hydrolases"/>
    <property type="match status" value="1"/>
</dbReference>
<organism evidence="15 16">
    <name type="scientific">Oryzias latipes</name>
    <name type="common">Japanese rice fish</name>
    <name type="synonym">Japanese killifish</name>
    <dbReference type="NCBI Taxonomy" id="8090"/>
    <lineage>
        <taxon>Eukaryota</taxon>
        <taxon>Metazoa</taxon>
        <taxon>Chordata</taxon>
        <taxon>Craniata</taxon>
        <taxon>Vertebrata</taxon>
        <taxon>Euteleostomi</taxon>
        <taxon>Actinopterygii</taxon>
        <taxon>Neopterygii</taxon>
        <taxon>Teleostei</taxon>
        <taxon>Neoteleostei</taxon>
        <taxon>Acanthomorphata</taxon>
        <taxon>Ovalentaria</taxon>
        <taxon>Atherinomorphae</taxon>
        <taxon>Beloniformes</taxon>
        <taxon>Adrianichthyidae</taxon>
        <taxon>Oryziinae</taxon>
        <taxon>Oryzias</taxon>
    </lineage>
</organism>
<dbReference type="Gene3D" id="3.40.50.300">
    <property type="entry name" value="P-loop containing nucleotide triphosphate hydrolases"/>
    <property type="match status" value="1"/>
</dbReference>
<dbReference type="GO" id="GO:0032456">
    <property type="term" value="P:endocytic recycling"/>
    <property type="evidence" value="ECO:0000318"/>
    <property type="project" value="GO_Central"/>
</dbReference>
<name>A0A3B3IAX4_ORYLA</name>
<evidence type="ECO:0000256" key="5">
    <source>
        <dbReference type="ARBA" id="ARBA00011984"/>
    </source>
</evidence>
<evidence type="ECO:0000256" key="3">
    <source>
        <dbReference type="ARBA" id="ARBA00004608"/>
    </source>
</evidence>
<evidence type="ECO:0000313" key="16">
    <source>
        <dbReference type="Proteomes" id="UP000001038"/>
    </source>
</evidence>
<dbReference type="InterPro" id="IPR001806">
    <property type="entry name" value="Small_GTPase"/>
</dbReference>
<dbReference type="GO" id="GO:0010008">
    <property type="term" value="C:endosome membrane"/>
    <property type="evidence" value="ECO:0007669"/>
    <property type="project" value="UniProtKB-SubCell"/>
</dbReference>
<evidence type="ECO:0000256" key="12">
    <source>
        <dbReference type="ARBA" id="ARBA00023329"/>
    </source>
</evidence>
<keyword evidence="7" id="KW-0813">Transport</keyword>
<dbReference type="FunCoup" id="A0A3B3IAX4">
    <property type="interactions" value="1593"/>
</dbReference>
<dbReference type="PANTHER" id="PTHR47980">
    <property type="entry name" value="LD44762P"/>
    <property type="match status" value="1"/>
</dbReference>
<dbReference type="InterPro" id="IPR005225">
    <property type="entry name" value="Small_GTP-bd"/>
</dbReference>
<dbReference type="CDD" id="cd01867">
    <property type="entry name" value="Rab8_Rab10_Rab13_like"/>
    <property type="match status" value="1"/>
</dbReference>
<keyword evidence="16" id="KW-1185">Reference proteome</keyword>
<dbReference type="Proteomes" id="UP000001038">
    <property type="component" value="Chromosome 3"/>
</dbReference>
<dbReference type="Ensembl" id="ENSORLT00000044845.1">
    <property type="protein sequence ID" value="ENSORLP00000041050.1"/>
    <property type="gene ID" value="ENSORLG00000029663.1"/>
</dbReference>
<dbReference type="Bgee" id="ENSORLG00000029663">
    <property type="expression patterns" value="Expressed in testis and 14 other cell types or tissues"/>
</dbReference>
<dbReference type="GO" id="GO:0005768">
    <property type="term" value="C:endosome"/>
    <property type="evidence" value="ECO:0000318"/>
    <property type="project" value="GO_Central"/>
</dbReference>
<keyword evidence="11" id="KW-0636">Prenylation</keyword>
<keyword evidence="9" id="KW-0472">Membrane</keyword>
<dbReference type="EC" id="3.6.5.2" evidence="5"/>
<dbReference type="GO" id="GO:0005525">
    <property type="term" value="F:GTP binding"/>
    <property type="evidence" value="ECO:0007669"/>
    <property type="project" value="UniProtKB-KW"/>
</dbReference>
<accession>A0A3B3IAX4</accession>
<evidence type="ECO:0000256" key="14">
    <source>
        <dbReference type="ARBA" id="ARBA00047660"/>
    </source>
</evidence>
<evidence type="ECO:0000256" key="7">
    <source>
        <dbReference type="ARBA" id="ARBA00022927"/>
    </source>
</evidence>
<dbReference type="FunFam" id="3.40.50.300:FF:000202">
    <property type="entry name" value="ras-related protein Rab-8A"/>
    <property type="match status" value="1"/>
</dbReference>
<evidence type="ECO:0000256" key="2">
    <source>
        <dbReference type="ARBA" id="ARBA00004580"/>
    </source>
</evidence>
<dbReference type="GO" id="GO:0030670">
    <property type="term" value="C:phagocytic vesicle membrane"/>
    <property type="evidence" value="ECO:0007669"/>
    <property type="project" value="UniProtKB-SubCell"/>
</dbReference>
<dbReference type="GO" id="GO:0006887">
    <property type="term" value="P:exocytosis"/>
    <property type="evidence" value="ECO:0000318"/>
    <property type="project" value="GO_Central"/>
</dbReference>
<evidence type="ECO:0000256" key="9">
    <source>
        <dbReference type="ARBA" id="ARBA00023136"/>
    </source>
</evidence>
<evidence type="ECO:0000256" key="11">
    <source>
        <dbReference type="ARBA" id="ARBA00023289"/>
    </source>
</evidence>
<dbReference type="PROSITE" id="PS51421">
    <property type="entry name" value="RAS"/>
    <property type="match status" value="1"/>
</dbReference>
<dbReference type="PROSITE" id="PS51419">
    <property type="entry name" value="RAB"/>
    <property type="match status" value="1"/>
</dbReference>
<dbReference type="SMART" id="SM00173">
    <property type="entry name" value="RAS"/>
    <property type="match status" value="1"/>
</dbReference>
<dbReference type="GO" id="GO:0005886">
    <property type="term" value="C:plasma membrane"/>
    <property type="evidence" value="ECO:0000318"/>
    <property type="project" value="GO_Central"/>
</dbReference>
<evidence type="ECO:0000256" key="4">
    <source>
        <dbReference type="ARBA" id="ARBA00006270"/>
    </source>
</evidence>
<dbReference type="NCBIfam" id="TIGR00231">
    <property type="entry name" value="small_GTP"/>
    <property type="match status" value="1"/>
</dbReference>
<reference evidence="15 16" key="1">
    <citation type="journal article" date="2007" name="Nature">
        <title>The medaka draft genome and insights into vertebrate genome evolution.</title>
        <authorList>
            <person name="Kasahara M."/>
            <person name="Naruse K."/>
            <person name="Sasaki S."/>
            <person name="Nakatani Y."/>
            <person name="Qu W."/>
            <person name="Ahsan B."/>
            <person name="Yamada T."/>
            <person name="Nagayasu Y."/>
            <person name="Doi K."/>
            <person name="Kasai Y."/>
            <person name="Jindo T."/>
            <person name="Kobayashi D."/>
            <person name="Shimada A."/>
            <person name="Toyoda A."/>
            <person name="Kuroki Y."/>
            <person name="Fujiyama A."/>
            <person name="Sasaki T."/>
            <person name="Shimizu A."/>
            <person name="Asakawa S."/>
            <person name="Shimizu N."/>
            <person name="Hashimoto S."/>
            <person name="Yang J."/>
            <person name="Lee Y."/>
            <person name="Matsushima K."/>
            <person name="Sugano S."/>
            <person name="Sakaizumi M."/>
            <person name="Narita T."/>
            <person name="Ohishi K."/>
            <person name="Haga S."/>
            <person name="Ohta F."/>
            <person name="Nomoto H."/>
            <person name="Nogata K."/>
            <person name="Morishita T."/>
            <person name="Endo T."/>
            <person name="Shin-I T."/>
            <person name="Takeda H."/>
            <person name="Morishita S."/>
            <person name="Kohara Y."/>
        </authorList>
    </citation>
    <scope>NUCLEOTIDE SEQUENCE [LARGE SCALE GENOMIC DNA]</scope>
    <source>
        <strain evidence="15 16">Hd-rR</strain>
    </source>
</reference>
<dbReference type="PRINTS" id="PR00449">
    <property type="entry name" value="RASTRNSFRMNG"/>
</dbReference>
<dbReference type="AlphaFoldDB" id="A0A3B3IAX4"/>
<keyword evidence="10" id="KW-0449">Lipoprotein</keyword>
<evidence type="ECO:0000256" key="6">
    <source>
        <dbReference type="ARBA" id="ARBA00022741"/>
    </source>
</evidence>
<dbReference type="Pfam" id="PF00071">
    <property type="entry name" value="Ras"/>
    <property type="match status" value="1"/>
</dbReference>
<reference evidence="15" key="2">
    <citation type="submission" date="2025-08" db="UniProtKB">
        <authorList>
            <consortium name="Ensembl"/>
        </authorList>
    </citation>
    <scope>IDENTIFICATION</scope>
    <source>
        <strain evidence="15">Hd-rR</strain>
    </source>
</reference>
<dbReference type="GeneTree" id="ENSGT00940000155363"/>
<dbReference type="GO" id="GO:0030140">
    <property type="term" value="C:trans-Golgi network transport vesicle"/>
    <property type="evidence" value="ECO:0000318"/>
    <property type="project" value="GO_Central"/>
</dbReference>
<dbReference type="SMART" id="SM00175">
    <property type="entry name" value="RAB"/>
    <property type="match status" value="1"/>
</dbReference>
<protein>
    <recommendedName>
        <fullName evidence="5">small monomeric GTPase</fullName>
        <ecNumber evidence="5">3.6.5.2</ecNumber>
    </recommendedName>
</protein>
<dbReference type="GO" id="GO:0015031">
    <property type="term" value="P:protein transport"/>
    <property type="evidence" value="ECO:0007669"/>
    <property type="project" value="UniProtKB-KW"/>
</dbReference>
<dbReference type="GO" id="GO:0008021">
    <property type="term" value="C:synaptic vesicle"/>
    <property type="evidence" value="ECO:0000318"/>
    <property type="project" value="GO_Central"/>
</dbReference>
<keyword evidence="6" id="KW-0547">Nucleotide-binding</keyword>
<keyword evidence="8" id="KW-0342">GTP-binding</keyword>
<evidence type="ECO:0000256" key="8">
    <source>
        <dbReference type="ARBA" id="ARBA00023134"/>
    </source>
</evidence>